<dbReference type="PANTHER" id="PTHR43115:SF4">
    <property type="entry name" value="DEHYDROGENASE_REDUCTASE SDR FAMILY MEMBER 11"/>
    <property type="match status" value="1"/>
</dbReference>
<comment type="similarity">
    <text evidence="1 3">Belongs to the short-chain dehydrogenases/reductases (SDR) family.</text>
</comment>
<evidence type="ECO:0000256" key="3">
    <source>
        <dbReference type="RuleBase" id="RU000363"/>
    </source>
</evidence>
<keyword evidence="5" id="KW-1185">Reference proteome</keyword>
<keyword evidence="2" id="KW-0560">Oxidoreductase</keyword>
<dbReference type="PRINTS" id="PR00080">
    <property type="entry name" value="SDRFAMILY"/>
</dbReference>
<accession>A0A7Y9LLA0</accession>
<evidence type="ECO:0000256" key="1">
    <source>
        <dbReference type="ARBA" id="ARBA00006484"/>
    </source>
</evidence>
<gene>
    <name evidence="4" type="ORF">FHW18_001623</name>
</gene>
<evidence type="ECO:0000313" key="5">
    <source>
        <dbReference type="Proteomes" id="UP000542125"/>
    </source>
</evidence>
<sequence>MHASTTELAGKVAWVHGAYGAVGLAIAQELVRAGAYVVLSGRNADALAQAAAQAGTADQAEALALDISQPDSIYAAADALNDRLGHVDILVNSAGVNPTKRHFKDLSLEEWKNTVDVNLSGTFYTCQATLKGMRERKEGVIVNISSWTGRYAAYFAGPSYASTKRAVLALTETINMEECVHGVRATSISPAGIDTPLLNKRVPPPTAEVRAAMLKPQDVADMTRYICGLPPRVCINEILMSPTLNSNYLGEFQTQKRPTPRLP</sequence>
<dbReference type="PANTHER" id="PTHR43115">
    <property type="entry name" value="DEHYDROGENASE/REDUCTASE SDR FAMILY MEMBER 11"/>
    <property type="match status" value="1"/>
</dbReference>
<dbReference type="Proteomes" id="UP000542125">
    <property type="component" value="Unassembled WGS sequence"/>
</dbReference>
<name>A0A7Y9LLA0_9BURK</name>
<reference evidence="4 5" key="1">
    <citation type="submission" date="2020-07" db="EMBL/GenBank/DDBJ databases">
        <title>Genomic Encyclopedia of Type Strains, Phase IV (KMG-V): Genome sequencing to study the core and pangenomes of soil and plant-associated prokaryotes.</title>
        <authorList>
            <person name="Whitman W."/>
        </authorList>
    </citation>
    <scope>NUCLEOTIDE SEQUENCE [LARGE SCALE GENOMIC DNA]</scope>
    <source>
        <strain evidence="4 5">SAS40</strain>
    </source>
</reference>
<dbReference type="CDD" id="cd05233">
    <property type="entry name" value="SDR_c"/>
    <property type="match status" value="1"/>
</dbReference>
<dbReference type="AlphaFoldDB" id="A0A7Y9LLA0"/>
<proteinExistence type="inferred from homology"/>
<dbReference type="InterPro" id="IPR002347">
    <property type="entry name" value="SDR_fam"/>
</dbReference>
<dbReference type="PRINTS" id="PR00081">
    <property type="entry name" value="GDHRDH"/>
</dbReference>
<evidence type="ECO:0000313" key="4">
    <source>
        <dbReference type="EMBL" id="NYE82352.1"/>
    </source>
</evidence>
<dbReference type="EMBL" id="JACBYR010000001">
    <property type="protein sequence ID" value="NYE82352.1"/>
    <property type="molecule type" value="Genomic_DNA"/>
</dbReference>
<dbReference type="RefSeq" id="WP_179585170.1">
    <property type="nucleotide sequence ID" value="NZ_JACBYR010000001.1"/>
</dbReference>
<dbReference type="Gene3D" id="3.40.50.720">
    <property type="entry name" value="NAD(P)-binding Rossmann-like Domain"/>
    <property type="match status" value="1"/>
</dbReference>
<dbReference type="InterPro" id="IPR036291">
    <property type="entry name" value="NAD(P)-bd_dom_sf"/>
</dbReference>
<protein>
    <submittedName>
        <fullName evidence="4">NADP-dependent 3-hydroxy acid dehydrogenase YdfG</fullName>
    </submittedName>
</protein>
<comment type="caution">
    <text evidence="4">The sequence shown here is derived from an EMBL/GenBank/DDBJ whole genome shotgun (WGS) entry which is preliminary data.</text>
</comment>
<evidence type="ECO:0000256" key="2">
    <source>
        <dbReference type="ARBA" id="ARBA00023002"/>
    </source>
</evidence>
<dbReference type="GO" id="GO:0016491">
    <property type="term" value="F:oxidoreductase activity"/>
    <property type="evidence" value="ECO:0007669"/>
    <property type="project" value="UniProtKB-KW"/>
</dbReference>
<dbReference type="SUPFAM" id="SSF51735">
    <property type="entry name" value="NAD(P)-binding Rossmann-fold domains"/>
    <property type="match status" value="1"/>
</dbReference>
<dbReference type="Pfam" id="PF00106">
    <property type="entry name" value="adh_short"/>
    <property type="match status" value="1"/>
</dbReference>
<organism evidence="4 5">
    <name type="scientific">Pigmentiphaga litoralis</name>
    <dbReference type="NCBI Taxonomy" id="516702"/>
    <lineage>
        <taxon>Bacteria</taxon>
        <taxon>Pseudomonadati</taxon>
        <taxon>Pseudomonadota</taxon>
        <taxon>Betaproteobacteria</taxon>
        <taxon>Burkholderiales</taxon>
        <taxon>Alcaligenaceae</taxon>
        <taxon>Pigmentiphaga</taxon>
    </lineage>
</organism>